<dbReference type="InterPro" id="IPR008615">
    <property type="entry name" value="FNIP"/>
</dbReference>
<evidence type="ECO:0000313" key="2">
    <source>
        <dbReference type="EMBL" id="AGC02383.1"/>
    </source>
</evidence>
<reference evidence="2 3" key="1">
    <citation type="journal article" date="2012" name="Genome Biol. Evol.">
        <title>Related Giant Viruses in Distant Locations and Different Habitats: Acanthamoeba polyphaga moumouvirus Represents a Third Lineage of the Mimiviridae That Is Close to the Megavirus Lineage.</title>
        <authorList>
            <person name="Yoosuf N."/>
            <person name="Yutin N."/>
            <person name="Colson P."/>
            <person name="Shabalina S.A."/>
            <person name="Pagnier I."/>
            <person name="Robert C."/>
            <person name="Azza S."/>
            <person name="Klose T."/>
            <person name="Wong J."/>
            <person name="Rossmann M.G."/>
            <person name="La Scola B."/>
            <person name="Raoult D."/>
            <person name="Koonin E.V."/>
        </authorList>
    </citation>
    <scope>NUCLEOTIDE SEQUENCE [LARGE SCALE GENOMIC DNA]</scope>
    <source>
        <strain evidence="2 3">M10A</strain>
    </source>
</reference>
<accession>L7RE34</accession>
<dbReference type="PANTHER" id="PTHR32134:SF92">
    <property type="entry name" value="FNIP REPEAT-CONTAINING PROTEIN"/>
    <property type="match status" value="1"/>
</dbReference>
<dbReference type="InterPro" id="IPR051251">
    <property type="entry name" value="STK_FNIP-Repeat"/>
</dbReference>
<dbReference type="PANTHER" id="PTHR32134">
    <property type="entry name" value="FNIP REPEAT-CONTAINING PROTEIN"/>
    <property type="match status" value="1"/>
</dbReference>
<dbReference type="Pfam" id="PF05725">
    <property type="entry name" value="FNIP"/>
    <property type="match status" value="2"/>
</dbReference>
<organism evidence="2 3">
    <name type="scientific">Acanthamoeba polyphaga moumouvirus</name>
    <dbReference type="NCBI Taxonomy" id="1269028"/>
    <lineage>
        <taxon>Viruses</taxon>
        <taxon>Varidnaviria</taxon>
        <taxon>Bamfordvirae</taxon>
        <taxon>Nucleocytoviricota</taxon>
        <taxon>Megaviricetes</taxon>
        <taxon>Imitervirales</taxon>
        <taxon>Mimiviridae</taxon>
        <taxon>Megamimivirinae</taxon>
        <taxon>Moumouvirus</taxon>
    </lineage>
</organism>
<dbReference type="KEGG" id="vg:14446122"/>
<sequence length="284" mass="33474">MSPKGIREKVLPSQLTHLEFGYFFDQSIYKCIPETVKYLKFGNKISEYIFNLQFDDSIHDYIPKNIEYLSFDQVVQHKINKIRNIDILFPNLKQFICGSINIIVDNTKNISTFEYIKNKLFNIVSLFNPFNSFNQTTDEIKELILKPGKEIINSISSTIKILYIVQYYHPICKILPPNIKCLYIYNFYGTIEKQLPSTLKYMVICNYFNQPIKDLLPEKIKYLVLGSDFNQSLKDCLPKSLKYLGISRECYELNKEYIDDNIYVEFICDININNSSSFNFKMIM</sequence>
<dbReference type="Proteomes" id="UP000201640">
    <property type="component" value="Segment"/>
</dbReference>
<evidence type="ECO:0000256" key="1">
    <source>
        <dbReference type="ARBA" id="ARBA00022737"/>
    </source>
</evidence>
<dbReference type="RefSeq" id="YP_007354819.1">
    <property type="nucleotide sequence ID" value="NC_020104.1"/>
</dbReference>
<keyword evidence="3" id="KW-1185">Reference proteome</keyword>
<dbReference type="EMBL" id="JX962719">
    <property type="protein sequence ID" value="AGC02383.1"/>
    <property type="molecule type" value="Genomic_DNA"/>
</dbReference>
<evidence type="ECO:0000313" key="3">
    <source>
        <dbReference type="Proteomes" id="UP000201640"/>
    </source>
</evidence>
<name>L7RE34_9VIRU</name>
<protein>
    <submittedName>
        <fullName evidence="2">FNIP repeat-containing protein</fullName>
    </submittedName>
</protein>
<keyword evidence="1" id="KW-0677">Repeat</keyword>
<proteinExistence type="predicted"/>
<gene>
    <name evidence="2" type="ORF">Moumou_00868</name>
</gene>
<dbReference type="GeneID" id="14446122"/>